<comment type="caution">
    <text evidence="1">The sequence shown here is derived from an EMBL/GenBank/DDBJ whole genome shotgun (WGS) entry which is preliminary data.</text>
</comment>
<proteinExistence type="predicted"/>
<name>A0ACC4ARM3_POPAL</name>
<evidence type="ECO:0000313" key="2">
    <source>
        <dbReference type="Proteomes" id="UP000309997"/>
    </source>
</evidence>
<dbReference type="Proteomes" id="UP000309997">
    <property type="component" value="Unassembled WGS sequence"/>
</dbReference>
<sequence length="171" mass="19189">MGFKNSFLIVVFIVLAITTTLEGRAKEPPSDTSRTMELDEKKEIGAITNEDYGWAPGPNRFSDEVEAPTPTSKNRYGCVLILNSKPYTNYLLPMDWYHLIPYSIATRRAAGQCCKIVEENASNVINTTGDAAKRFFCSISSEQRQALSCAPTNKILFTFFYTLISERDGHK</sequence>
<dbReference type="EMBL" id="RCHU02000016">
    <property type="protein sequence ID" value="KAL3568835.1"/>
    <property type="molecule type" value="Genomic_DNA"/>
</dbReference>
<reference evidence="1 2" key="1">
    <citation type="journal article" date="2024" name="Plant Biotechnol. J.">
        <title>Genome and CRISPR/Cas9 system of a widespread forest tree (Populus alba) in the world.</title>
        <authorList>
            <person name="Liu Y.J."/>
            <person name="Jiang P.F."/>
            <person name="Han X.M."/>
            <person name="Li X.Y."/>
            <person name="Wang H.M."/>
            <person name="Wang Y.J."/>
            <person name="Wang X.X."/>
            <person name="Zeng Q.Y."/>
        </authorList>
    </citation>
    <scope>NUCLEOTIDE SEQUENCE [LARGE SCALE GENOMIC DNA]</scope>
    <source>
        <strain evidence="2">cv. PAL-ZL1</strain>
    </source>
</reference>
<organism evidence="1 2">
    <name type="scientific">Populus alba</name>
    <name type="common">White poplar</name>
    <dbReference type="NCBI Taxonomy" id="43335"/>
    <lineage>
        <taxon>Eukaryota</taxon>
        <taxon>Viridiplantae</taxon>
        <taxon>Streptophyta</taxon>
        <taxon>Embryophyta</taxon>
        <taxon>Tracheophyta</taxon>
        <taxon>Spermatophyta</taxon>
        <taxon>Magnoliopsida</taxon>
        <taxon>eudicotyledons</taxon>
        <taxon>Gunneridae</taxon>
        <taxon>Pentapetalae</taxon>
        <taxon>rosids</taxon>
        <taxon>fabids</taxon>
        <taxon>Malpighiales</taxon>
        <taxon>Salicaceae</taxon>
        <taxon>Saliceae</taxon>
        <taxon>Populus</taxon>
    </lineage>
</organism>
<protein>
    <submittedName>
        <fullName evidence="1">Uncharacterized protein</fullName>
    </submittedName>
</protein>
<gene>
    <name evidence="1" type="ORF">D5086_028725</name>
</gene>
<keyword evidence="2" id="KW-1185">Reference proteome</keyword>
<evidence type="ECO:0000313" key="1">
    <source>
        <dbReference type="EMBL" id="KAL3568835.1"/>
    </source>
</evidence>
<accession>A0ACC4ARM3</accession>